<proteinExistence type="predicted"/>
<dbReference type="Proteomes" id="UP001606302">
    <property type="component" value="Unassembled WGS sequence"/>
</dbReference>
<reference evidence="1 2" key="1">
    <citation type="submission" date="2024-08" db="EMBL/GenBank/DDBJ databases">
        <authorList>
            <person name="Lu H."/>
        </authorList>
    </citation>
    <scope>NUCLEOTIDE SEQUENCE [LARGE SCALE GENOMIC DNA]</scope>
    <source>
        <strain evidence="1 2">DXS20W</strain>
    </source>
</reference>
<sequence length="108" mass="11103">MSAGDAARAEAGWIASTSALNLLFREFPDGAVCFDPDTTETRLLAPLTRFLLECLVDASPRAVAKTRLVSHVLSVDESGADPLVAADAVDAALAELAQAGLAHPGEAA</sequence>
<protein>
    <recommendedName>
        <fullName evidence="3">HPr-rel-A system PqqD family peptide chaperone</fullName>
    </recommendedName>
</protein>
<gene>
    <name evidence="1" type="ORF">ACG04Q_03425</name>
</gene>
<evidence type="ECO:0000313" key="2">
    <source>
        <dbReference type="Proteomes" id="UP001606302"/>
    </source>
</evidence>
<accession>A0ABW7GF92</accession>
<evidence type="ECO:0008006" key="3">
    <source>
        <dbReference type="Google" id="ProtNLM"/>
    </source>
</evidence>
<organism evidence="1 2">
    <name type="scientific">Pelomonas lactea</name>
    <dbReference type="NCBI Taxonomy" id="3299030"/>
    <lineage>
        <taxon>Bacteria</taxon>
        <taxon>Pseudomonadati</taxon>
        <taxon>Pseudomonadota</taxon>
        <taxon>Betaproteobacteria</taxon>
        <taxon>Burkholderiales</taxon>
        <taxon>Sphaerotilaceae</taxon>
        <taxon>Roseateles</taxon>
    </lineage>
</organism>
<dbReference type="EMBL" id="JBIGHX010000001">
    <property type="protein sequence ID" value="MFG6460608.1"/>
    <property type="molecule type" value="Genomic_DNA"/>
</dbReference>
<keyword evidence="2" id="KW-1185">Reference proteome</keyword>
<evidence type="ECO:0000313" key="1">
    <source>
        <dbReference type="EMBL" id="MFG6460608.1"/>
    </source>
</evidence>
<name>A0ABW7GF92_9BURK</name>
<dbReference type="RefSeq" id="WP_394509415.1">
    <property type="nucleotide sequence ID" value="NZ_JBIGHX010000001.1"/>
</dbReference>
<comment type="caution">
    <text evidence="1">The sequence shown here is derived from an EMBL/GenBank/DDBJ whole genome shotgun (WGS) entry which is preliminary data.</text>
</comment>